<dbReference type="KEGG" id="bpg:Bathy10g01550"/>
<protein>
    <submittedName>
        <fullName evidence="2">DNA-3-methyladenine glycosylase I</fullName>
    </submittedName>
</protein>
<keyword evidence="3" id="KW-1185">Reference proteome</keyword>
<keyword evidence="1" id="KW-0479">Metal-binding</keyword>
<dbReference type="AlphaFoldDB" id="K8EJI1"/>
<evidence type="ECO:0000313" key="2">
    <source>
        <dbReference type="EMBL" id="CCO18347.1"/>
    </source>
</evidence>
<evidence type="ECO:0000256" key="1">
    <source>
        <dbReference type="PIRSR" id="PIRSR605019-1"/>
    </source>
</evidence>
<feature type="binding site" evidence="1">
    <location>
        <position position="215"/>
    </location>
    <ligand>
        <name>Zn(2+)</name>
        <dbReference type="ChEBI" id="CHEBI:29105"/>
    </ligand>
</feature>
<dbReference type="Gene3D" id="1.10.340.30">
    <property type="entry name" value="Hypothetical protein, domain 2"/>
    <property type="match status" value="1"/>
</dbReference>
<reference evidence="2 3" key="1">
    <citation type="submission" date="2011-10" db="EMBL/GenBank/DDBJ databases">
        <authorList>
            <person name="Genoscope - CEA"/>
        </authorList>
    </citation>
    <scope>NUCLEOTIDE SEQUENCE [LARGE SCALE GENOMIC DNA]</scope>
    <source>
        <strain evidence="2 3">RCC 1105</strain>
    </source>
</reference>
<dbReference type="OrthoDB" id="3941538at2759"/>
<dbReference type="GO" id="GO:0008725">
    <property type="term" value="F:DNA-3-methyladenine glycosylase activity"/>
    <property type="evidence" value="ECO:0007669"/>
    <property type="project" value="InterPro"/>
</dbReference>
<dbReference type="GeneID" id="19013231"/>
<accession>K8EJI1</accession>
<dbReference type="eggNOG" id="ENOG502S159">
    <property type="taxonomic scope" value="Eukaryota"/>
</dbReference>
<name>K8EJI1_9CHLO</name>
<gene>
    <name evidence="2" type="ordered locus">Bathy10g01550</name>
</gene>
<feature type="binding site" evidence="1">
    <location>
        <position position="43"/>
    </location>
    <ligand>
        <name>Zn(2+)</name>
        <dbReference type="ChEBI" id="CHEBI:29105"/>
    </ligand>
</feature>
<dbReference type="Pfam" id="PF03352">
    <property type="entry name" value="Adenine_glyco"/>
    <property type="match status" value="1"/>
</dbReference>
<dbReference type="PANTHER" id="PTHR30037">
    <property type="entry name" value="DNA-3-METHYLADENINE GLYCOSYLASE 1"/>
    <property type="match status" value="1"/>
</dbReference>
<dbReference type="InterPro" id="IPR005019">
    <property type="entry name" value="Adenine_glyco"/>
</dbReference>
<dbReference type="EMBL" id="FO082269">
    <property type="protein sequence ID" value="CCO18347.1"/>
    <property type="molecule type" value="Genomic_DNA"/>
</dbReference>
<dbReference type="GO" id="GO:0046872">
    <property type="term" value="F:metal ion binding"/>
    <property type="evidence" value="ECO:0007669"/>
    <property type="project" value="UniProtKB-KW"/>
</dbReference>
<dbReference type="RefSeq" id="XP_007510814.1">
    <property type="nucleotide sequence ID" value="XM_007510752.1"/>
</dbReference>
<proteinExistence type="predicted"/>
<dbReference type="SUPFAM" id="SSF48150">
    <property type="entry name" value="DNA-glycosylase"/>
    <property type="match status" value="1"/>
</dbReference>
<feature type="binding site" evidence="1">
    <location>
        <position position="56"/>
    </location>
    <ligand>
        <name>Zn(2+)</name>
        <dbReference type="ChEBI" id="CHEBI:29105"/>
    </ligand>
</feature>
<dbReference type="PANTHER" id="PTHR30037:SF4">
    <property type="entry name" value="DNA-3-METHYLADENINE GLYCOSYLASE I"/>
    <property type="match status" value="1"/>
</dbReference>
<organism evidence="2 3">
    <name type="scientific">Bathycoccus prasinos</name>
    <dbReference type="NCBI Taxonomy" id="41875"/>
    <lineage>
        <taxon>Eukaryota</taxon>
        <taxon>Viridiplantae</taxon>
        <taxon>Chlorophyta</taxon>
        <taxon>Mamiellophyceae</taxon>
        <taxon>Mamiellales</taxon>
        <taxon>Bathycoccaceae</taxon>
        <taxon>Bathycoccus</taxon>
    </lineage>
</organism>
<dbReference type="InterPro" id="IPR011257">
    <property type="entry name" value="DNA_glycosylase"/>
</dbReference>
<feature type="binding site" evidence="1">
    <location>
        <position position="219"/>
    </location>
    <ligand>
        <name>Zn(2+)</name>
        <dbReference type="ChEBI" id="CHEBI:29105"/>
    </ligand>
</feature>
<sequence>MGIMRHTFGELRRSAFVNCFPQLFETMMKRKRAATETMQRTRCSWCTKDTLYETYHDSEWGKKETSGRKLFESVCLEGHQSGLSWLTILKRREKYRTAFHGFDAEKMVNLNAEDLMDTCGLINHKGKIQSSINNAKALVKHFGKGRDGEKKFSAFLWSFAKRKEERRARRANDVCETKTKESEAMSKALKAKGFSFVGATTMHALMQSAGMVDDHDAGCFLHASRTAPAKERAKSTSTIAETV</sequence>
<keyword evidence="1" id="KW-0862">Zinc</keyword>
<dbReference type="GO" id="GO:0006284">
    <property type="term" value="P:base-excision repair"/>
    <property type="evidence" value="ECO:0007669"/>
    <property type="project" value="InterPro"/>
</dbReference>
<dbReference type="Proteomes" id="UP000198341">
    <property type="component" value="Chromosome 10"/>
</dbReference>
<dbReference type="InterPro" id="IPR052891">
    <property type="entry name" value="DNA-3mA_glycosylase"/>
</dbReference>
<dbReference type="STRING" id="41875.K8EJI1"/>
<evidence type="ECO:0000313" key="3">
    <source>
        <dbReference type="Proteomes" id="UP000198341"/>
    </source>
</evidence>